<evidence type="ECO:0000313" key="2">
    <source>
        <dbReference type="EMBL" id="BCE49408.1"/>
    </source>
</evidence>
<gene>
    <name evidence="3" type="ORF">XF10B_57170</name>
    <name evidence="1" type="ORF">XF1B_58260</name>
    <name evidence="2" type="ORF">XF4B_57570</name>
</gene>
<proteinExistence type="predicted"/>
<dbReference type="EMBL" id="AP023091">
    <property type="protein sequence ID" value="BCE23145.1"/>
    <property type="molecule type" value="Genomic_DNA"/>
</dbReference>
<reference evidence="3" key="2">
    <citation type="submission" date="2020-05" db="EMBL/GenBank/DDBJ databases">
        <title>Complete genome sequence of Bradyrhizobium diazoefficiens XF10 isolated from soybean nodule.</title>
        <authorList>
            <person name="Noda R."/>
            <person name="Kakizaki K."/>
            <person name="Minamisawa K."/>
        </authorList>
    </citation>
    <scope>NUCLEOTIDE SEQUENCE</scope>
    <source>
        <strain evidence="3">XF10</strain>
    </source>
</reference>
<accession>A0A810CYS8</accession>
<dbReference type="SUPFAM" id="SSF54909">
    <property type="entry name" value="Dimeric alpha+beta barrel"/>
    <property type="match status" value="1"/>
</dbReference>
<evidence type="ECO:0008006" key="4">
    <source>
        <dbReference type="Google" id="ProtNLM"/>
    </source>
</evidence>
<sequence>MPAAFFVVRATVTDASKRAAFDTWYETAHLPDAVTAFGVAKAWRFWSLDDPSLHQAMYQFDDEATLAAMLRGDALKKLVADFNRDWPDVKRARDAGAGAGVCEVVPVAFATNLNGRFSRSSYRRPDTCSASSTRA</sequence>
<dbReference type="EMBL" id="AP023099">
    <property type="protein sequence ID" value="BCE92919.1"/>
    <property type="molecule type" value="Genomic_DNA"/>
</dbReference>
<name>A0A810CYS8_9BRAD</name>
<reference evidence="2" key="3">
    <citation type="submission" date="2020-05" db="EMBL/GenBank/DDBJ databases">
        <title>Complete genome sequence of Bradyrhizobium diazoefficiens XF4 isolated from soybean nodule.</title>
        <authorList>
            <person name="Noda R."/>
            <person name="Kakizaki K."/>
            <person name="Minamisawa K."/>
        </authorList>
    </citation>
    <scope>NUCLEOTIDE SEQUENCE</scope>
    <source>
        <strain evidence="2">XF4</strain>
    </source>
</reference>
<reference evidence="1" key="1">
    <citation type="submission" date="2020-05" db="EMBL/GenBank/DDBJ databases">
        <title>Complete genome sequence of Bradyrhizobium diazoefficiens XF1 isolated from soybean nodule.</title>
        <authorList>
            <person name="Noda R."/>
            <person name="Kakizaki K."/>
            <person name="Minamisawa K."/>
        </authorList>
    </citation>
    <scope>NUCLEOTIDE SEQUENCE</scope>
    <source>
        <strain evidence="1">XF1</strain>
    </source>
</reference>
<evidence type="ECO:0000313" key="1">
    <source>
        <dbReference type="EMBL" id="BCE23145.1"/>
    </source>
</evidence>
<organism evidence="3">
    <name type="scientific">Bradyrhizobium diazoefficiens</name>
    <dbReference type="NCBI Taxonomy" id="1355477"/>
    <lineage>
        <taxon>Bacteria</taxon>
        <taxon>Pseudomonadati</taxon>
        <taxon>Pseudomonadota</taxon>
        <taxon>Alphaproteobacteria</taxon>
        <taxon>Hyphomicrobiales</taxon>
        <taxon>Nitrobacteraceae</taxon>
        <taxon>Bradyrhizobium</taxon>
    </lineage>
</organism>
<protein>
    <recommendedName>
        <fullName evidence="4">ABM domain-containing protein</fullName>
    </recommendedName>
</protein>
<dbReference type="EMBL" id="AP023094">
    <property type="protein sequence ID" value="BCE49408.1"/>
    <property type="molecule type" value="Genomic_DNA"/>
</dbReference>
<evidence type="ECO:0000313" key="3">
    <source>
        <dbReference type="EMBL" id="BCE92919.1"/>
    </source>
</evidence>
<dbReference type="InterPro" id="IPR011008">
    <property type="entry name" value="Dimeric_a/b-barrel"/>
</dbReference>
<dbReference type="AlphaFoldDB" id="A0A810CYS8"/>